<organism evidence="1 2">
    <name type="scientific">Apiospora marii</name>
    <dbReference type="NCBI Taxonomy" id="335849"/>
    <lineage>
        <taxon>Eukaryota</taxon>
        <taxon>Fungi</taxon>
        <taxon>Dikarya</taxon>
        <taxon>Ascomycota</taxon>
        <taxon>Pezizomycotina</taxon>
        <taxon>Sordariomycetes</taxon>
        <taxon>Xylariomycetidae</taxon>
        <taxon>Amphisphaeriales</taxon>
        <taxon>Apiosporaceae</taxon>
        <taxon>Apiospora</taxon>
    </lineage>
</organism>
<evidence type="ECO:0000313" key="1">
    <source>
        <dbReference type="EMBL" id="KAK8040608.1"/>
    </source>
</evidence>
<gene>
    <name evidence="1" type="ORF">PG991_000396</name>
</gene>
<accession>A0ABR1T4C6</accession>
<comment type="caution">
    <text evidence="1">The sequence shown here is derived from an EMBL/GenBank/DDBJ whole genome shotgun (WGS) entry which is preliminary data.</text>
</comment>
<proteinExistence type="predicted"/>
<sequence length="86" mass="9104">MGISVGEVRVLLAEIPGVHAAHGDAEHEPHMRDARVLHQQVVVRAYHVGVLMIGESRPFVTAAAAVLTGVGTANAVREYENVEGLA</sequence>
<dbReference type="Proteomes" id="UP001396898">
    <property type="component" value="Unassembled WGS sequence"/>
</dbReference>
<keyword evidence="2" id="KW-1185">Reference proteome</keyword>
<evidence type="ECO:0000313" key="2">
    <source>
        <dbReference type="Proteomes" id="UP001396898"/>
    </source>
</evidence>
<name>A0ABR1T4C6_9PEZI</name>
<reference evidence="1 2" key="1">
    <citation type="submission" date="2023-01" db="EMBL/GenBank/DDBJ databases">
        <title>Analysis of 21 Apiospora genomes using comparative genomics revels a genus with tremendous synthesis potential of carbohydrate active enzymes and secondary metabolites.</title>
        <authorList>
            <person name="Sorensen T."/>
        </authorList>
    </citation>
    <scope>NUCLEOTIDE SEQUENCE [LARGE SCALE GENOMIC DNA]</scope>
    <source>
        <strain evidence="1 2">CBS 20057</strain>
    </source>
</reference>
<protein>
    <submittedName>
        <fullName evidence="1">Uncharacterized protein</fullName>
    </submittedName>
</protein>
<dbReference type="EMBL" id="JAQQWI010000001">
    <property type="protein sequence ID" value="KAK8040608.1"/>
    <property type="molecule type" value="Genomic_DNA"/>
</dbReference>